<dbReference type="AlphaFoldDB" id="A0A319CVC4"/>
<proteinExistence type="predicted"/>
<keyword evidence="3" id="KW-1185">Reference proteome</keyword>
<feature type="transmembrane region" description="Helical" evidence="1">
    <location>
        <begin position="228"/>
        <end position="251"/>
    </location>
</feature>
<evidence type="ECO:0000256" key="1">
    <source>
        <dbReference type="SAM" id="Phobius"/>
    </source>
</evidence>
<dbReference type="VEuPathDB" id="FungiDB:BO82DRAFT_404205"/>
<evidence type="ECO:0000313" key="3">
    <source>
        <dbReference type="Proteomes" id="UP000248340"/>
    </source>
</evidence>
<gene>
    <name evidence="2" type="ORF">BO82DRAFT_404205</name>
</gene>
<keyword evidence="1" id="KW-0472">Membrane</keyword>
<sequence>MNYKRQKAPALAPALSPEDADLPGGQHLPLYNLTSIRLELLCWPVSLICLVLVLPMSNNLPPISPSVEPAALARHYAAHEDGFRAGVVLTLLSGANYPFYGIGVSNILVRIPGVNPVMVMTQAAAGVVVGACFMFCGIFLAPISFRPDRDPALIQLLSDLGWLFYMLFLPVMYVQDFLITSLIFSDRRPIPLVPRWLAWVNCVLPLGWFGGFGVHFVHSGPFAWNGAISFWLASASYAVQIATNLPVLWIAAGKIPPGGLMTVEGAQSTF</sequence>
<accession>A0A319CVC4</accession>
<keyword evidence="1" id="KW-1133">Transmembrane helix</keyword>
<evidence type="ECO:0000313" key="2">
    <source>
        <dbReference type="EMBL" id="PYH79568.1"/>
    </source>
</evidence>
<dbReference type="OrthoDB" id="3449024at2759"/>
<reference evidence="2 3" key="1">
    <citation type="submission" date="2016-12" db="EMBL/GenBank/DDBJ databases">
        <title>The genomes of Aspergillus section Nigri reveals drivers in fungal speciation.</title>
        <authorList>
            <consortium name="DOE Joint Genome Institute"/>
            <person name="Vesth T.C."/>
            <person name="Nybo J."/>
            <person name="Theobald S."/>
            <person name="Brandl J."/>
            <person name="Frisvad J.C."/>
            <person name="Nielsen K.F."/>
            <person name="Lyhne E.K."/>
            <person name="Kogle M.E."/>
            <person name="Kuo A."/>
            <person name="Riley R."/>
            <person name="Clum A."/>
            <person name="Nolan M."/>
            <person name="Lipzen A."/>
            <person name="Salamov A."/>
            <person name="Henrissat B."/>
            <person name="Wiebenga A."/>
            <person name="De Vries R.P."/>
            <person name="Grigoriev I.V."/>
            <person name="Mortensen U.H."/>
            <person name="Andersen M.R."/>
            <person name="Baker S.E."/>
        </authorList>
    </citation>
    <scope>NUCLEOTIDE SEQUENCE [LARGE SCALE GENOMIC DNA]</scope>
    <source>
        <strain evidence="2 3">CBS 121591</strain>
    </source>
</reference>
<feature type="transmembrane region" description="Helical" evidence="1">
    <location>
        <begin position="36"/>
        <end position="54"/>
    </location>
</feature>
<keyword evidence="1" id="KW-0812">Transmembrane</keyword>
<dbReference type="EMBL" id="KZ821718">
    <property type="protein sequence ID" value="PYH79568.1"/>
    <property type="molecule type" value="Genomic_DNA"/>
</dbReference>
<dbReference type="RefSeq" id="XP_025489768.1">
    <property type="nucleotide sequence ID" value="XM_025639422.1"/>
</dbReference>
<protein>
    <submittedName>
        <fullName evidence="2">Integral membrane protein</fullName>
    </submittedName>
</protein>
<dbReference type="GeneID" id="37142164"/>
<feature type="transmembrane region" description="Helical" evidence="1">
    <location>
        <begin position="123"/>
        <end position="143"/>
    </location>
</feature>
<organism evidence="2 3">
    <name type="scientific">Aspergillus uvarum CBS 121591</name>
    <dbReference type="NCBI Taxonomy" id="1448315"/>
    <lineage>
        <taxon>Eukaryota</taxon>
        <taxon>Fungi</taxon>
        <taxon>Dikarya</taxon>
        <taxon>Ascomycota</taxon>
        <taxon>Pezizomycotina</taxon>
        <taxon>Eurotiomycetes</taxon>
        <taxon>Eurotiomycetidae</taxon>
        <taxon>Eurotiales</taxon>
        <taxon>Aspergillaceae</taxon>
        <taxon>Aspergillus</taxon>
        <taxon>Aspergillus subgen. Circumdati</taxon>
    </lineage>
</organism>
<dbReference type="Proteomes" id="UP000248340">
    <property type="component" value="Unassembled WGS sequence"/>
</dbReference>
<feature type="transmembrane region" description="Helical" evidence="1">
    <location>
        <begin position="196"/>
        <end position="216"/>
    </location>
</feature>
<name>A0A319CVC4_9EURO</name>
<feature type="transmembrane region" description="Helical" evidence="1">
    <location>
        <begin position="163"/>
        <end position="184"/>
    </location>
</feature>